<evidence type="ECO:0000313" key="1">
    <source>
        <dbReference type="EMBL" id="SNX50788.1"/>
    </source>
</evidence>
<sequence length="83" mass="9584">MGRIQINVYDMRNKQRFIVLNIGFSDTTKADFMWSNMPTTSCRDYISHLVVSGNVVAKKYITEDDLSDMNRAAYHQQPLSMTC</sequence>
<dbReference type="AlphaFoldDB" id="A0A240EQ95"/>
<dbReference type="EMBL" id="OANU01000146">
    <property type="protein sequence ID" value="SNX50788.1"/>
    <property type="molecule type" value="Genomic_DNA"/>
</dbReference>
<keyword evidence="2" id="KW-1185">Reference proteome</keyword>
<evidence type="ECO:0000313" key="2">
    <source>
        <dbReference type="Proteomes" id="UP000219336"/>
    </source>
</evidence>
<reference evidence="2" key="1">
    <citation type="submission" date="2016-06" db="EMBL/GenBank/DDBJ databases">
        <authorList>
            <person name="Rodrigo-Torres L."/>
            <person name="Arahal R.D."/>
            <person name="Lucena T."/>
        </authorList>
    </citation>
    <scope>NUCLEOTIDE SEQUENCE [LARGE SCALE GENOMIC DNA]</scope>
    <source>
        <strain evidence="2">CECT8203</strain>
    </source>
</reference>
<organism evidence="1 2">
    <name type="scientific">Vibrio thalassae</name>
    <dbReference type="NCBI Taxonomy" id="1243014"/>
    <lineage>
        <taxon>Bacteria</taxon>
        <taxon>Pseudomonadati</taxon>
        <taxon>Pseudomonadota</taxon>
        <taxon>Gammaproteobacteria</taxon>
        <taxon>Vibrionales</taxon>
        <taxon>Vibrionaceae</taxon>
        <taxon>Vibrio</taxon>
    </lineage>
</organism>
<dbReference type="Proteomes" id="UP000219336">
    <property type="component" value="Unassembled WGS sequence"/>
</dbReference>
<name>A0A240EQ95_9VIBR</name>
<proteinExistence type="predicted"/>
<accession>A0A240EQ95</accession>
<protein>
    <submittedName>
        <fullName evidence="1">Uncharacterized protein</fullName>
    </submittedName>
</protein>
<gene>
    <name evidence="1" type="ORF">VTH8203_04462</name>
</gene>